<keyword evidence="1" id="KW-0805">Transcription regulation</keyword>
<organism evidence="5 6">
    <name type="scientific">Sneathiella chinensis</name>
    <dbReference type="NCBI Taxonomy" id="349750"/>
    <lineage>
        <taxon>Bacteria</taxon>
        <taxon>Pseudomonadati</taxon>
        <taxon>Pseudomonadota</taxon>
        <taxon>Alphaproteobacteria</taxon>
        <taxon>Sneathiellales</taxon>
        <taxon>Sneathiellaceae</taxon>
        <taxon>Sneathiella</taxon>
    </lineage>
</organism>
<dbReference type="Gene3D" id="1.20.120.530">
    <property type="entry name" value="GntR ligand-binding domain-like"/>
    <property type="match status" value="1"/>
</dbReference>
<evidence type="ECO:0000313" key="5">
    <source>
        <dbReference type="EMBL" id="GLQ06854.1"/>
    </source>
</evidence>
<reference evidence="5" key="2">
    <citation type="submission" date="2023-01" db="EMBL/GenBank/DDBJ databases">
        <title>Draft genome sequence of Sneathiella chinensis strain NBRC 103408.</title>
        <authorList>
            <person name="Sun Q."/>
            <person name="Mori K."/>
        </authorList>
    </citation>
    <scope>NUCLEOTIDE SEQUENCE</scope>
    <source>
        <strain evidence="5">NBRC 103408</strain>
    </source>
</reference>
<dbReference type="InterPro" id="IPR000524">
    <property type="entry name" value="Tscrpt_reg_HTH_GntR"/>
</dbReference>
<gene>
    <name evidence="5" type="ORF">GCM10007924_20750</name>
</gene>
<dbReference type="Pfam" id="PF07729">
    <property type="entry name" value="FCD"/>
    <property type="match status" value="1"/>
</dbReference>
<dbReference type="InterPro" id="IPR008920">
    <property type="entry name" value="TF_FadR/GntR_C"/>
</dbReference>
<dbReference type="RefSeq" id="WP_169560955.1">
    <property type="nucleotide sequence ID" value="NZ_BSNF01000008.1"/>
</dbReference>
<evidence type="ECO:0000259" key="4">
    <source>
        <dbReference type="PROSITE" id="PS50949"/>
    </source>
</evidence>
<feature type="domain" description="HTH gntR-type" evidence="4">
    <location>
        <begin position="1"/>
        <end position="68"/>
    </location>
</feature>
<evidence type="ECO:0000313" key="6">
    <source>
        <dbReference type="Proteomes" id="UP001161409"/>
    </source>
</evidence>
<comment type="caution">
    <text evidence="5">The sequence shown here is derived from an EMBL/GenBank/DDBJ whole genome shotgun (WGS) entry which is preliminary data.</text>
</comment>
<reference evidence="5" key="1">
    <citation type="journal article" date="2014" name="Int. J. Syst. Evol. Microbiol.">
        <title>Complete genome of a new Firmicutes species belonging to the dominant human colonic microbiota ('Ruminococcus bicirculans') reveals two chromosomes and a selective capacity to utilize plant glucans.</title>
        <authorList>
            <consortium name="NISC Comparative Sequencing Program"/>
            <person name="Wegmann U."/>
            <person name="Louis P."/>
            <person name="Goesmann A."/>
            <person name="Henrissat B."/>
            <person name="Duncan S.H."/>
            <person name="Flint H.J."/>
        </authorList>
    </citation>
    <scope>NUCLEOTIDE SEQUENCE</scope>
    <source>
        <strain evidence="5">NBRC 103408</strain>
    </source>
</reference>
<dbReference type="SUPFAM" id="SSF46785">
    <property type="entry name" value="Winged helix' DNA-binding domain"/>
    <property type="match status" value="1"/>
</dbReference>
<dbReference type="InterPro" id="IPR011711">
    <property type="entry name" value="GntR_C"/>
</dbReference>
<sequence length="233" mass="26415">MTLADHCYDLIRSDIVTGVLPPGQPLKMDALKVRYGAGFSPLREALNRLQADRLVDLASSRGFRVSSISLEEMWDVIQTRILIETDAIRKSIQYGDDRWEIDVVSSLHALSLQSQRLNELDRPATNEEILSLEKRHSAFHKALIASCQSQWLLSFAEKLYVETERYRFPILTDRKLNKKRNLNDEHTRLANAVTSRDADGAAALIEAHLLKTGETLENNFEIIFPDQNQLAAG</sequence>
<keyword evidence="3" id="KW-0804">Transcription</keyword>
<dbReference type="PANTHER" id="PTHR43537">
    <property type="entry name" value="TRANSCRIPTIONAL REGULATOR, GNTR FAMILY"/>
    <property type="match status" value="1"/>
</dbReference>
<dbReference type="EMBL" id="BSNF01000008">
    <property type="protein sequence ID" value="GLQ06854.1"/>
    <property type="molecule type" value="Genomic_DNA"/>
</dbReference>
<evidence type="ECO:0000256" key="3">
    <source>
        <dbReference type="ARBA" id="ARBA00023163"/>
    </source>
</evidence>
<keyword evidence="6" id="KW-1185">Reference proteome</keyword>
<dbReference type="Gene3D" id="1.10.10.10">
    <property type="entry name" value="Winged helix-like DNA-binding domain superfamily/Winged helix DNA-binding domain"/>
    <property type="match status" value="1"/>
</dbReference>
<accession>A0ABQ5U4L6</accession>
<dbReference type="InterPro" id="IPR036388">
    <property type="entry name" value="WH-like_DNA-bd_sf"/>
</dbReference>
<evidence type="ECO:0000256" key="1">
    <source>
        <dbReference type="ARBA" id="ARBA00023015"/>
    </source>
</evidence>
<dbReference type="SMART" id="SM00895">
    <property type="entry name" value="FCD"/>
    <property type="match status" value="1"/>
</dbReference>
<dbReference type="PANTHER" id="PTHR43537:SF20">
    <property type="entry name" value="HTH-TYPE TRANSCRIPTIONAL REPRESSOR GLAR"/>
    <property type="match status" value="1"/>
</dbReference>
<evidence type="ECO:0000256" key="2">
    <source>
        <dbReference type="ARBA" id="ARBA00023125"/>
    </source>
</evidence>
<dbReference type="Pfam" id="PF00392">
    <property type="entry name" value="GntR"/>
    <property type="match status" value="1"/>
</dbReference>
<dbReference type="SUPFAM" id="SSF48008">
    <property type="entry name" value="GntR ligand-binding domain-like"/>
    <property type="match status" value="1"/>
</dbReference>
<proteinExistence type="predicted"/>
<protein>
    <submittedName>
        <fullName evidence="5">GntR family transcriptional regulator</fullName>
    </submittedName>
</protein>
<dbReference type="Proteomes" id="UP001161409">
    <property type="component" value="Unassembled WGS sequence"/>
</dbReference>
<keyword evidence="2" id="KW-0238">DNA-binding</keyword>
<dbReference type="InterPro" id="IPR036390">
    <property type="entry name" value="WH_DNA-bd_sf"/>
</dbReference>
<dbReference type="PROSITE" id="PS50949">
    <property type="entry name" value="HTH_GNTR"/>
    <property type="match status" value="1"/>
</dbReference>
<dbReference type="SMART" id="SM00345">
    <property type="entry name" value="HTH_GNTR"/>
    <property type="match status" value="1"/>
</dbReference>
<name>A0ABQ5U4L6_9PROT</name>